<keyword evidence="2 4" id="KW-0378">Hydrolase</keyword>
<dbReference type="SFLD" id="SFLDS00003">
    <property type="entry name" value="Haloacid_Dehalogenase"/>
    <property type="match status" value="1"/>
</dbReference>
<dbReference type="PRINTS" id="PR00413">
    <property type="entry name" value="HADHALOGNASE"/>
</dbReference>
<dbReference type="Gene3D" id="1.20.120.1600">
    <property type="match status" value="1"/>
</dbReference>
<dbReference type="NCBIfam" id="TIGR01549">
    <property type="entry name" value="HAD-SF-IA-v1"/>
    <property type="match status" value="1"/>
</dbReference>
<dbReference type="InterPro" id="IPR023214">
    <property type="entry name" value="HAD_sf"/>
</dbReference>
<comment type="cofactor">
    <cofactor evidence="1">
        <name>Mg(2+)</name>
        <dbReference type="ChEBI" id="CHEBI:18420"/>
    </cofactor>
</comment>
<evidence type="ECO:0000256" key="2">
    <source>
        <dbReference type="ARBA" id="ARBA00022801"/>
    </source>
</evidence>
<dbReference type="EMBL" id="AEQP01000024">
    <property type="protein sequence ID" value="EFV93709.1"/>
    <property type="molecule type" value="Genomic_DNA"/>
</dbReference>
<dbReference type="InterPro" id="IPR006439">
    <property type="entry name" value="HAD-SF_hydro_IA"/>
</dbReference>
<organism evidence="4 5">
    <name type="scientific">Lautropia mirabilis ATCC 51599</name>
    <dbReference type="NCBI Taxonomy" id="887898"/>
    <lineage>
        <taxon>Bacteria</taxon>
        <taxon>Pseudomonadati</taxon>
        <taxon>Pseudomonadota</taxon>
        <taxon>Betaproteobacteria</taxon>
        <taxon>Burkholderiales</taxon>
        <taxon>Burkholderiaceae</taxon>
        <taxon>Lautropia</taxon>
    </lineage>
</organism>
<name>E7S0P4_9BURK</name>
<dbReference type="STRING" id="887898.HMPREF0551_2605"/>
<dbReference type="eggNOG" id="COG1011">
    <property type="taxonomic scope" value="Bacteria"/>
</dbReference>
<dbReference type="RefSeq" id="WP_005675084.1">
    <property type="nucleotide sequence ID" value="NZ_CP146288.1"/>
</dbReference>
<dbReference type="SUPFAM" id="SSF56784">
    <property type="entry name" value="HAD-like"/>
    <property type="match status" value="1"/>
</dbReference>
<dbReference type="GO" id="GO:0016787">
    <property type="term" value="F:hydrolase activity"/>
    <property type="evidence" value="ECO:0007669"/>
    <property type="project" value="UniProtKB-KW"/>
</dbReference>
<dbReference type="PANTHER" id="PTHR46470:SF4">
    <property type="entry name" value="5-AMINO-6-(5-PHOSPHO-D-RIBITYLAMINO)URACIL PHOSPHATASE YIGB"/>
    <property type="match status" value="1"/>
</dbReference>
<gene>
    <name evidence="4" type="ORF">HMPREF0551_2605</name>
</gene>
<evidence type="ECO:0000313" key="5">
    <source>
        <dbReference type="Proteomes" id="UP000011021"/>
    </source>
</evidence>
<dbReference type="InterPro" id="IPR051400">
    <property type="entry name" value="HAD-like_hydrolase"/>
</dbReference>
<dbReference type="InterPro" id="IPR036412">
    <property type="entry name" value="HAD-like_sf"/>
</dbReference>
<evidence type="ECO:0000256" key="3">
    <source>
        <dbReference type="ARBA" id="ARBA00022842"/>
    </source>
</evidence>
<keyword evidence="5" id="KW-1185">Reference proteome</keyword>
<dbReference type="HOGENOM" id="CLU_045011_8_2_4"/>
<accession>E7S0P4</accession>
<sequence>MTGQGGGPFQGIQAITLDLDDTLWPVLPVLAQAERELVEWLAPRAPLTAQTLAAGRSVLALKSQYPEHAHDMSWLRRRLLHDLLTEHHEDPALADPAFAVFLEARQRVTPWPEVEGILAAWASRYRIAAITNGNADVHRTPLGRYFSASISAPAFGAAKPDPRIFHAACDALGVEPGATLHIGDDLELDVLAARRAGLHAAWLLRPELGRPSVVNNTERRGALQPYFFSLLSIDNAVQR</sequence>
<dbReference type="NCBIfam" id="TIGR01509">
    <property type="entry name" value="HAD-SF-IA-v3"/>
    <property type="match status" value="1"/>
</dbReference>
<protein>
    <submittedName>
        <fullName evidence="4">HAD hydrolase, family IA, variant 3</fullName>
    </submittedName>
</protein>
<dbReference type="GO" id="GO:0009231">
    <property type="term" value="P:riboflavin biosynthetic process"/>
    <property type="evidence" value="ECO:0007669"/>
    <property type="project" value="TreeGrafter"/>
</dbReference>
<evidence type="ECO:0000313" key="4">
    <source>
        <dbReference type="EMBL" id="EFV93709.1"/>
    </source>
</evidence>
<keyword evidence="3" id="KW-0460">Magnesium</keyword>
<dbReference type="PANTHER" id="PTHR46470">
    <property type="entry name" value="N-ACYLNEURAMINATE-9-PHOSPHATASE"/>
    <property type="match status" value="1"/>
</dbReference>
<dbReference type="SFLD" id="SFLDG01129">
    <property type="entry name" value="C1.5:_HAD__Beta-PGM__Phosphata"/>
    <property type="match status" value="1"/>
</dbReference>
<dbReference type="Pfam" id="PF00702">
    <property type="entry name" value="Hydrolase"/>
    <property type="match status" value="1"/>
</dbReference>
<proteinExistence type="predicted"/>
<dbReference type="Gene3D" id="3.40.50.1000">
    <property type="entry name" value="HAD superfamily/HAD-like"/>
    <property type="match status" value="1"/>
</dbReference>
<evidence type="ECO:0000256" key="1">
    <source>
        <dbReference type="ARBA" id="ARBA00001946"/>
    </source>
</evidence>
<comment type="caution">
    <text evidence="4">The sequence shown here is derived from an EMBL/GenBank/DDBJ whole genome shotgun (WGS) entry which is preliminary data.</text>
</comment>
<reference evidence="4 5" key="1">
    <citation type="submission" date="2010-12" db="EMBL/GenBank/DDBJ databases">
        <authorList>
            <person name="Muzny D."/>
            <person name="Qin X."/>
            <person name="Deng J."/>
            <person name="Jiang H."/>
            <person name="Liu Y."/>
            <person name="Qu J."/>
            <person name="Song X.-Z."/>
            <person name="Zhang L."/>
            <person name="Thornton R."/>
            <person name="Coyle M."/>
            <person name="Francisco L."/>
            <person name="Jackson L."/>
            <person name="Javaid M."/>
            <person name="Korchina V."/>
            <person name="Kovar C."/>
            <person name="Mata R."/>
            <person name="Mathew T."/>
            <person name="Ngo R."/>
            <person name="Nguyen L."/>
            <person name="Nguyen N."/>
            <person name="Okwuonu G."/>
            <person name="Ongeri F."/>
            <person name="Pham C."/>
            <person name="Simmons D."/>
            <person name="Wilczek-Boney K."/>
            <person name="Hale W."/>
            <person name="Jakkamsetti A."/>
            <person name="Pham P."/>
            <person name="Ruth R."/>
            <person name="San Lucas F."/>
            <person name="Warren J."/>
            <person name="Zhang J."/>
            <person name="Zhao Z."/>
            <person name="Zhou C."/>
            <person name="Zhu D."/>
            <person name="Lee S."/>
            <person name="Bess C."/>
            <person name="Blankenburg K."/>
            <person name="Forbes L."/>
            <person name="Fu Q."/>
            <person name="Gubbala S."/>
            <person name="Hirani K."/>
            <person name="Jayaseelan J.C."/>
            <person name="Lara F."/>
            <person name="Munidasa M."/>
            <person name="Palculict T."/>
            <person name="Patil S."/>
            <person name="Pu L.-L."/>
            <person name="Saada N."/>
            <person name="Tang L."/>
            <person name="Weissenberger G."/>
            <person name="Zhu Y."/>
            <person name="Hemphill L."/>
            <person name="Shang Y."/>
            <person name="Youmans B."/>
            <person name="Ayvaz T."/>
            <person name="Ross M."/>
            <person name="Santibanez J."/>
            <person name="Aqrawi P."/>
            <person name="Gross S."/>
            <person name="Joshi V."/>
            <person name="Fowler G."/>
            <person name="Nazareth L."/>
            <person name="Reid J."/>
            <person name="Worley K."/>
            <person name="Petrosino J."/>
            <person name="Highlander S."/>
            <person name="Gibbs R."/>
        </authorList>
    </citation>
    <scope>NUCLEOTIDE SEQUENCE [LARGE SCALE GENOMIC DNA]</scope>
    <source>
        <strain evidence="4 5">ATCC 51599</strain>
    </source>
</reference>
<dbReference type="AlphaFoldDB" id="E7S0P4"/>
<dbReference type="Proteomes" id="UP000011021">
    <property type="component" value="Unassembled WGS sequence"/>
</dbReference>